<evidence type="ECO:0000256" key="14">
    <source>
        <dbReference type="RuleBase" id="RU000461"/>
    </source>
</evidence>
<evidence type="ECO:0000256" key="5">
    <source>
        <dbReference type="ARBA" id="ARBA00022617"/>
    </source>
</evidence>
<keyword evidence="7 13" id="KW-0479">Metal-binding</keyword>
<dbReference type="RefSeq" id="XP_040769653.1">
    <property type="nucleotide sequence ID" value="XM_040911895.1"/>
</dbReference>
<keyword evidence="12" id="KW-0472">Membrane</keyword>
<keyword evidence="8" id="KW-1133">Transmembrane helix</keyword>
<dbReference type="GO" id="GO:0020037">
    <property type="term" value="F:heme binding"/>
    <property type="evidence" value="ECO:0007669"/>
    <property type="project" value="InterPro"/>
</dbReference>
<sequence length="501" mass="56938">MAFNLISVTALLCILLYLLYRLRIRTRSSVHELPVPPGPKPLPWIGNLHQIPFVDQSKVYTQWGSTYGDILYMHTLGREFIILNSASAALELFDKRGHLYSDRPHLTMAGDLVGRGKSVLFNQYGDRLRRYRKHLRNALNSRTAMDYWSFQEAESIIFLEALLRTPDDFIAHIRRNAGAVTLKLAYGYTLTEGEDCYVTLAEKLAYITTEASEPGKWLVDSFPWLRHIPSWFPGAHFKRWAHEAHLQSEEFTNAPYDMVKRNMSQGTAVPSFTSRALESVQEETGEPPSVEEEDIIKWAAASIYAGGTDTTVALITAFFLIVTCYPDIQKKAQAEIDKVIGRARLPVMTDESNLPYIGCLIKELHRFNPIVPLIPHSLHEDDEYCGFRIPKDSWVMANSWSIMHDTTMYPEDERFNPERFMGNVQTDPQEFSFGFGRRRCPGINFAKSSIFLSIAQTLAVFDILKPLDENGREYTPPLAFTSGHVSCAPEAIQLQDLPAFS</sequence>
<comment type="pathway">
    <text evidence="3">Secondary metabolite biosynthesis.</text>
</comment>
<dbReference type="InterPro" id="IPR002401">
    <property type="entry name" value="Cyt_P450_E_grp-I"/>
</dbReference>
<dbReference type="InterPro" id="IPR050364">
    <property type="entry name" value="Cytochrome_P450_fung"/>
</dbReference>
<gene>
    <name evidence="15" type="ORF">LAESUDRAFT_754529</name>
</gene>
<keyword evidence="16" id="KW-1185">Reference proteome</keyword>
<keyword evidence="9 14" id="KW-0560">Oxidoreductase</keyword>
<evidence type="ECO:0000256" key="8">
    <source>
        <dbReference type="ARBA" id="ARBA00022989"/>
    </source>
</evidence>
<dbReference type="GO" id="GO:0016705">
    <property type="term" value="F:oxidoreductase activity, acting on paired donors, with incorporation or reduction of molecular oxygen"/>
    <property type="evidence" value="ECO:0007669"/>
    <property type="project" value="InterPro"/>
</dbReference>
<evidence type="ECO:0000256" key="1">
    <source>
        <dbReference type="ARBA" id="ARBA00001971"/>
    </source>
</evidence>
<accession>A0A165HPC7</accession>
<dbReference type="PRINTS" id="PR00463">
    <property type="entry name" value="EP450I"/>
</dbReference>
<dbReference type="SUPFAM" id="SSF48264">
    <property type="entry name" value="Cytochrome P450"/>
    <property type="match status" value="1"/>
</dbReference>
<name>A0A165HPC7_9APHY</name>
<evidence type="ECO:0000313" key="16">
    <source>
        <dbReference type="Proteomes" id="UP000076871"/>
    </source>
</evidence>
<comment type="subcellular location">
    <subcellularLocation>
        <location evidence="2">Membrane</location>
        <topology evidence="2">Single-pass membrane protein</topology>
    </subcellularLocation>
</comment>
<evidence type="ECO:0000256" key="3">
    <source>
        <dbReference type="ARBA" id="ARBA00005179"/>
    </source>
</evidence>
<evidence type="ECO:0000256" key="9">
    <source>
        <dbReference type="ARBA" id="ARBA00023002"/>
    </source>
</evidence>
<dbReference type="CDD" id="cd11065">
    <property type="entry name" value="CYP64-like"/>
    <property type="match status" value="1"/>
</dbReference>
<evidence type="ECO:0000256" key="13">
    <source>
        <dbReference type="PIRSR" id="PIRSR602401-1"/>
    </source>
</evidence>
<reference evidence="15 16" key="1">
    <citation type="journal article" date="2016" name="Mol. Biol. Evol.">
        <title>Comparative Genomics of Early-Diverging Mushroom-Forming Fungi Provides Insights into the Origins of Lignocellulose Decay Capabilities.</title>
        <authorList>
            <person name="Nagy L.G."/>
            <person name="Riley R."/>
            <person name="Tritt A."/>
            <person name="Adam C."/>
            <person name="Daum C."/>
            <person name="Floudas D."/>
            <person name="Sun H."/>
            <person name="Yadav J.S."/>
            <person name="Pangilinan J."/>
            <person name="Larsson K.H."/>
            <person name="Matsuura K."/>
            <person name="Barry K."/>
            <person name="Labutti K."/>
            <person name="Kuo R."/>
            <person name="Ohm R.A."/>
            <person name="Bhattacharya S.S."/>
            <person name="Shirouzu T."/>
            <person name="Yoshinaga Y."/>
            <person name="Martin F.M."/>
            <person name="Grigoriev I.V."/>
            <person name="Hibbett D.S."/>
        </authorList>
    </citation>
    <scope>NUCLEOTIDE SEQUENCE [LARGE SCALE GENOMIC DNA]</scope>
    <source>
        <strain evidence="15 16">93-53</strain>
    </source>
</reference>
<dbReference type="PANTHER" id="PTHR46300">
    <property type="entry name" value="P450, PUTATIVE (EUROFUNG)-RELATED-RELATED"/>
    <property type="match status" value="1"/>
</dbReference>
<dbReference type="STRING" id="1314785.A0A165HPC7"/>
<dbReference type="Gene3D" id="1.10.630.10">
    <property type="entry name" value="Cytochrome P450"/>
    <property type="match status" value="1"/>
</dbReference>
<dbReference type="InParanoid" id="A0A165HPC7"/>
<dbReference type="GO" id="GO:0004497">
    <property type="term" value="F:monooxygenase activity"/>
    <property type="evidence" value="ECO:0007669"/>
    <property type="project" value="UniProtKB-KW"/>
</dbReference>
<dbReference type="InterPro" id="IPR001128">
    <property type="entry name" value="Cyt_P450"/>
</dbReference>
<dbReference type="GO" id="GO:0005506">
    <property type="term" value="F:iron ion binding"/>
    <property type="evidence" value="ECO:0007669"/>
    <property type="project" value="InterPro"/>
</dbReference>
<keyword evidence="11 14" id="KW-0503">Monooxygenase</keyword>
<comment type="cofactor">
    <cofactor evidence="1 13">
        <name>heme</name>
        <dbReference type="ChEBI" id="CHEBI:30413"/>
    </cofactor>
</comment>
<keyword evidence="5 13" id="KW-0349">Heme</keyword>
<keyword evidence="10 13" id="KW-0408">Iron</keyword>
<organism evidence="15 16">
    <name type="scientific">Laetiporus sulphureus 93-53</name>
    <dbReference type="NCBI Taxonomy" id="1314785"/>
    <lineage>
        <taxon>Eukaryota</taxon>
        <taxon>Fungi</taxon>
        <taxon>Dikarya</taxon>
        <taxon>Basidiomycota</taxon>
        <taxon>Agaricomycotina</taxon>
        <taxon>Agaricomycetes</taxon>
        <taxon>Polyporales</taxon>
        <taxon>Laetiporus</taxon>
    </lineage>
</organism>
<dbReference type="InterPro" id="IPR036396">
    <property type="entry name" value="Cyt_P450_sf"/>
</dbReference>
<feature type="binding site" description="axial binding residue" evidence="13">
    <location>
        <position position="440"/>
    </location>
    <ligand>
        <name>heme</name>
        <dbReference type="ChEBI" id="CHEBI:30413"/>
    </ligand>
    <ligandPart>
        <name>Fe</name>
        <dbReference type="ChEBI" id="CHEBI:18248"/>
    </ligandPart>
</feature>
<evidence type="ECO:0000256" key="6">
    <source>
        <dbReference type="ARBA" id="ARBA00022692"/>
    </source>
</evidence>
<dbReference type="OrthoDB" id="2789670at2759"/>
<dbReference type="InterPro" id="IPR017972">
    <property type="entry name" value="Cyt_P450_CS"/>
</dbReference>
<evidence type="ECO:0000256" key="4">
    <source>
        <dbReference type="ARBA" id="ARBA00010617"/>
    </source>
</evidence>
<protein>
    <submittedName>
        <fullName evidence="15">Cytochrome P450</fullName>
    </submittedName>
</protein>
<dbReference type="AlphaFoldDB" id="A0A165HPC7"/>
<evidence type="ECO:0000313" key="15">
    <source>
        <dbReference type="EMBL" id="KZT12005.1"/>
    </source>
</evidence>
<evidence type="ECO:0000256" key="10">
    <source>
        <dbReference type="ARBA" id="ARBA00023004"/>
    </source>
</evidence>
<evidence type="ECO:0000256" key="7">
    <source>
        <dbReference type="ARBA" id="ARBA00022723"/>
    </source>
</evidence>
<dbReference type="EMBL" id="KV427606">
    <property type="protein sequence ID" value="KZT12005.1"/>
    <property type="molecule type" value="Genomic_DNA"/>
</dbReference>
<dbReference type="GeneID" id="63828923"/>
<dbReference type="GO" id="GO:0016020">
    <property type="term" value="C:membrane"/>
    <property type="evidence" value="ECO:0007669"/>
    <property type="project" value="UniProtKB-SubCell"/>
</dbReference>
<comment type="similarity">
    <text evidence="4 14">Belongs to the cytochrome P450 family.</text>
</comment>
<evidence type="ECO:0000256" key="11">
    <source>
        <dbReference type="ARBA" id="ARBA00023033"/>
    </source>
</evidence>
<evidence type="ECO:0000256" key="12">
    <source>
        <dbReference type="ARBA" id="ARBA00023136"/>
    </source>
</evidence>
<dbReference type="PRINTS" id="PR00385">
    <property type="entry name" value="P450"/>
</dbReference>
<evidence type="ECO:0000256" key="2">
    <source>
        <dbReference type="ARBA" id="ARBA00004167"/>
    </source>
</evidence>
<dbReference type="Proteomes" id="UP000076871">
    <property type="component" value="Unassembled WGS sequence"/>
</dbReference>
<keyword evidence="6" id="KW-0812">Transmembrane</keyword>
<dbReference type="PANTHER" id="PTHR46300:SF7">
    <property type="entry name" value="P450, PUTATIVE (EUROFUNG)-RELATED"/>
    <property type="match status" value="1"/>
</dbReference>
<dbReference type="Pfam" id="PF00067">
    <property type="entry name" value="p450"/>
    <property type="match status" value="1"/>
</dbReference>
<proteinExistence type="inferred from homology"/>
<dbReference type="PROSITE" id="PS00086">
    <property type="entry name" value="CYTOCHROME_P450"/>
    <property type="match status" value="1"/>
</dbReference>